<comment type="caution">
    <text evidence="2">The sequence shown here is derived from an EMBL/GenBank/DDBJ whole genome shotgun (WGS) entry which is preliminary data.</text>
</comment>
<evidence type="ECO:0000256" key="1">
    <source>
        <dbReference type="SAM" id="SignalP"/>
    </source>
</evidence>
<protein>
    <recommendedName>
        <fullName evidence="4">Lipoprotein</fullName>
    </recommendedName>
</protein>
<evidence type="ECO:0000313" key="2">
    <source>
        <dbReference type="EMBL" id="MCA2096458.1"/>
    </source>
</evidence>
<dbReference type="PROSITE" id="PS51257">
    <property type="entry name" value="PROKAR_LIPOPROTEIN"/>
    <property type="match status" value="1"/>
</dbReference>
<keyword evidence="3" id="KW-1185">Reference proteome</keyword>
<keyword evidence="1" id="KW-0732">Signal</keyword>
<evidence type="ECO:0008006" key="4">
    <source>
        <dbReference type="Google" id="ProtNLM"/>
    </source>
</evidence>
<reference evidence="3" key="1">
    <citation type="submission" date="2023-07" db="EMBL/GenBank/DDBJ databases">
        <title>FDA dAtabase for Regulatory Grade micrObial Sequences (FDA-ARGOS): Supporting development and validation of Infectious Disease Dx tests.</title>
        <authorList>
            <person name="Sproer C."/>
            <person name="Gronow S."/>
            <person name="Severitt S."/>
            <person name="Schroder I."/>
            <person name="Tallon L."/>
            <person name="Sadzewicz L."/>
            <person name="Zhao X."/>
            <person name="Boylan J."/>
            <person name="Ott S."/>
            <person name="Bowen H."/>
            <person name="Vavikolanu K."/>
            <person name="Hazen T."/>
            <person name="Aluvathingal J."/>
            <person name="Nadendla S."/>
            <person name="Lowell S."/>
            <person name="Myers T."/>
            <person name="Yan Y."/>
        </authorList>
    </citation>
    <scope>NUCLEOTIDE SEQUENCE [LARGE SCALE GENOMIC DNA]</scope>
    <source>
        <strain evidence="3">FDAARGOS_1538</strain>
    </source>
</reference>
<accession>A0ABS7YXI7</accession>
<evidence type="ECO:0000313" key="3">
    <source>
        <dbReference type="Proteomes" id="UP001198374"/>
    </source>
</evidence>
<gene>
    <name evidence="2" type="ORF">LDJ82_05965</name>
</gene>
<dbReference type="RefSeq" id="WP_209775133.1">
    <property type="nucleotide sequence ID" value="NZ_JAGGLO010000015.1"/>
</dbReference>
<feature type="chain" id="PRO_5046072756" description="Lipoprotein" evidence="1">
    <location>
        <begin position="18"/>
        <end position="214"/>
    </location>
</feature>
<proteinExistence type="predicted"/>
<dbReference type="Proteomes" id="UP001198374">
    <property type="component" value="Unassembled WGS sequence"/>
</dbReference>
<sequence>MKKVLALLIVLILAACGNEKSVENADKNQDANQSQGQKEVDFETIKNFFYEKLKGQTLIRTYGEDTGQTKIIFENGGHFRGDYFGKIAADGKDYGLTDTAWLYYHGEEIHSSEFEGNFEITKAIDDYRYELDLKDFKITTEEGVYDQIYYHVDFALGLNPEAKYILYRPGCQIKTLENDDRLREIGKKASPDGQKITGFIIYNKTDKEIFSQNQ</sequence>
<feature type="signal peptide" evidence="1">
    <location>
        <begin position="1"/>
        <end position="17"/>
    </location>
</feature>
<name>A0ABS7YXI7_9FIRM</name>
<organism evidence="2 3">
    <name type="scientific">Anaerococcus degeneri</name>
    <dbReference type="NCBI Taxonomy" id="361500"/>
    <lineage>
        <taxon>Bacteria</taxon>
        <taxon>Bacillati</taxon>
        <taxon>Bacillota</taxon>
        <taxon>Tissierellia</taxon>
        <taxon>Tissierellales</taxon>
        <taxon>Peptoniphilaceae</taxon>
        <taxon>Anaerococcus</taxon>
    </lineage>
</organism>
<dbReference type="EMBL" id="JAIWIY010000001">
    <property type="protein sequence ID" value="MCA2096458.1"/>
    <property type="molecule type" value="Genomic_DNA"/>
</dbReference>